<comment type="similarity">
    <text evidence="1">Belongs to the transposase IS21/IS408/IS1162 family.</text>
</comment>
<gene>
    <name evidence="3" type="ORF">J2S45_001564</name>
</gene>
<dbReference type="Proteomes" id="UP001230145">
    <property type="component" value="Unassembled WGS sequence"/>
</dbReference>
<keyword evidence="4" id="KW-1185">Reference proteome</keyword>
<dbReference type="InterPro" id="IPR012337">
    <property type="entry name" value="RNaseH-like_sf"/>
</dbReference>
<protein>
    <submittedName>
        <fullName evidence="3">Transposase</fullName>
    </submittedName>
</protein>
<dbReference type="SUPFAM" id="SSF53098">
    <property type="entry name" value="Ribonuclease H-like"/>
    <property type="match status" value="1"/>
</dbReference>
<sequence>MAEFKEIMAMRLEGMSYGDIAGVLGCSNRDIARVIEVIKAHDITAESFSGLPPGFFDEHFPDGRRARKESYDQPDFRALAKKLARNKHLTRHALWEKYLVAQAEPGLLKYQYTQFCDGLAAYIKTQGLSEVLEHDPGEELYVDWAGDKVAITDPATGRTALRASIFVAVCPYSGFLFAKATNNEKMGNWIDCHVAALNHLGALPSVIVPDNASTATYLPKKTGSYRAVTDRYADFAAYYDILVVPTRPGKPRDKAAVERSVQTVYSLVLGYFDAQSFYSLDELNEAIAKRVKDINEVLKRADGLTRRELFDTDERPMMRPLPQEPFTEVIWRSVKVDRSWHVTCDYQHYSVPFTLVGKTVRARLTQSMVSIFYNDQLVAEHPRLHGLRYRYSSDPAHSPDETSPSKAYSRDELISWAASYGTATITVIKQILDKYEKAVPKGMRQASLILNTLGKRHNGTTLEPACQFILDKDLSPARSVIQRVQSNLNHDRASTPVTGSSPQRKPIDLTGLESEVFIRSAEHFTSGKGR</sequence>
<dbReference type="EMBL" id="JAUSQL010000001">
    <property type="protein sequence ID" value="MDP9832885.1"/>
    <property type="molecule type" value="Genomic_DNA"/>
</dbReference>
<dbReference type="PANTHER" id="PTHR35004">
    <property type="entry name" value="TRANSPOSASE RV3428C-RELATED"/>
    <property type="match status" value="1"/>
</dbReference>
<comment type="caution">
    <text evidence="3">The sequence shown here is derived from an EMBL/GenBank/DDBJ whole genome shotgun (WGS) entry which is preliminary data.</text>
</comment>
<dbReference type="InterPro" id="IPR036397">
    <property type="entry name" value="RNaseH_sf"/>
</dbReference>
<organism evidence="3 4">
    <name type="scientific">Trueperella abortisuis</name>
    <dbReference type="NCBI Taxonomy" id="445930"/>
    <lineage>
        <taxon>Bacteria</taxon>
        <taxon>Bacillati</taxon>
        <taxon>Actinomycetota</taxon>
        <taxon>Actinomycetes</taxon>
        <taxon>Actinomycetales</taxon>
        <taxon>Actinomycetaceae</taxon>
        <taxon>Trueperella</taxon>
    </lineage>
</organism>
<dbReference type="PANTHER" id="PTHR35004:SF8">
    <property type="entry name" value="TRANSPOSASE RV3428C-RELATED"/>
    <property type="match status" value="1"/>
</dbReference>
<accession>A0ABT9PJI9</accession>
<evidence type="ECO:0000313" key="4">
    <source>
        <dbReference type="Proteomes" id="UP001230145"/>
    </source>
</evidence>
<dbReference type="InterPro" id="IPR001584">
    <property type="entry name" value="Integrase_cat-core"/>
</dbReference>
<dbReference type="Gene3D" id="3.30.420.10">
    <property type="entry name" value="Ribonuclease H-like superfamily/Ribonuclease H"/>
    <property type="match status" value="1"/>
</dbReference>
<dbReference type="PROSITE" id="PS50994">
    <property type="entry name" value="INTEGRASE"/>
    <property type="match status" value="1"/>
</dbReference>
<dbReference type="Pfam" id="PF22483">
    <property type="entry name" value="Mu-transpos_C_2"/>
    <property type="match status" value="1"/>
</dbReference>
<dbReference type="InterPro" id="IPR054353">
    <property type="entry name" value="IstA-like_C"/>
</dbReference>
<reference evidence="3 4" key="1">
    <citation type="submission" date="2023-07" db="EMBL/GenBank/DDBJ databases">
        <title>Sequencing the genomes of 1000 actinobacteria strains.</title>
        <authorList>
            <person name="Klenk H.-P."/>
        </authorList>
    </citation>
    <scope>NUCLEOTIDE SEQUENCE [LARGE SCALE GENOMIC DNA]</scope>
    <source>
        <strain evidence="3 4">DSM 19515</strain>
    </source>
</reference>
<evidence type="ECO:0000259" key="2">
    <source>
        <dbReference type="PROSITE" id="PS50994"/>
    </source>
</evidence>
<proteinExistence type="inferred from homology"/>
<evidence type="ECO:0000313" key="3">
    <source>
        <dbReference type="EMBL" id="MDP9832885.1"/>
    </source>
</evidence>
<dbReference type="RefSeq" id="WP_307635039.1">
    <property type="nucleotide sequence ID" value="NZ_JAUSQL010000001.1"/>
</dbReference>
<dbReference type="NCBIfam" id="NF033546">
    <property type="entry name" value="transpos_IS21"/>
    <property type="match status" value="1"/>
</dbReference>
<feature type="domain" description="Integrase catalytic" evidence="2">
    <location>
        <begin position="132"/>
        <end position="314"/>
    </location>
</feature>
<name>A0ABT9PJI9_9ACTO</name>
<evidence type="ECO:0000256" key="1">
    <source>
        <dbReference type="ARBA" id="ARBA00009277"/>
    </source>
</evidence>